<dbReference type="Pfam" id="PF13416">
    <property type="entry name" value="SBP_bac_8"/>
    <property type="match status" value="1"/>
</dbReference>
<comment type="caution">
    <text evidence="5">The sequence shown here is derived from an EMBL/GenBank/DDBJ whole genome shotgun (WGS) entry which is preliminary data.</text>
</comment>
<evidence type="ECO:0000256" key="3">
    <source>
        <dbReference type="ARBA" id="ARBA00022729"/>
    </source>
</evidence>
<dbReference type="PROSITE" id="PS51257">
    <property type="entry name" value="PROKAR_LIPOPROTEIN"/>
    <property type="match status" value="1"/>
</dbReference>
<gene>
    <name evidence="5" type="ORF">C7383_106172</name>
</gene>
<dbReference type="AlphaFoldDB" id="A0AB73T4H4"/>
<dbReference type="PANTHER" id="PTHR43649">
    <property type="entry name" value="ARABINOSE-BINDING PROTEIN-RELATED"/>
    <property type="match status" value="1"/>
</dbReference>
<comment type="similarity">
    <text evidence="1">Belongs to the bacterial solute-binding protein 1 family.</text>
</comment>
<dbReference type="SUPFAM" id="SSF53850">
    <property type="entry name" value="Periplasmic binding protein-like II"/>
    <property type="match status" value="1"/>
</dbReference>
<feature type="chain" id="PRO_5044503443" evidence="4">
    <location>
        <begin position="23"/>
        <end position="411"/>
    </location>
</feature>
<dbReference type="GO" id="GO:0055085">
    <property type="term" value="P:transmembrane transport"/>
    <property type="evidence" value="ECO:0007669"/>
    <property type="project" value="InterPro"/>
</dbReference>
<feature type="signal peptide" evidence="4">
    <location>
        <begin position="1"/>
        <end position="22"/>
    </location>
</feature>
<dbReference type="InterPro" id="IPR006061">
    <property type="entry name" value="SBP_1_CS"/>
</dbReference>
<dbReference type="Gene3D" id="3.40.190.10">
    <property type="entry name" value="Periplasmic binding protein-like II"/>
    <property type="match status" value="2"/>
</dbReference>
<protein>
    <submittedName>
        <fullName evidence="5">Raffinose/stachyose/melibiose transport system substrate-binding protein</fullName>
    </submittedName>
</protein>
<evidence type="ECO:0000256" key="4">
    <source>
        <dbReference type="SAM" id="SignalP"/>
    </source>
</evidence>
<evidence type="ECO:0000313" key="5">
    <source>
        <dbReference type="EMBL" id="PWJ75602.1"/>
    </source>
</evidence>
<evidence type="ECO:0000313" key="6">
    <source>
        <dbReference type="Proteomes" id="UP000245412"/>
    </source>
</evidence>
<dbReference type="InterPro" id="IPR050490">
    <property type="entry name" value="Bact_solute-bd_prot1"/>
</dbReference>
<dbReference type="PROSITE" id="PS01037">
    <property type="entry name" value="SBP_BACTERIAL_1"/>
    <property type="match status" value="1"/>
</dbReference>
<reference evidence="5 6" key="1">
    <citation type="submission" date="2018-05" db="EMBL/GenBank/DDBJ databases">
        <authorList>
            <person name="Goeker M."/>
            <person name="Huntemann M."/>
            <person name="Clum A."/>
            <person name="Pillay M."/>
            <person name="Palaniappan K."/>
            <person name="Varghese N."/>
            <person name="Mikhailova N."/>
            <person name="Stamatis D."/>
            <person name="Reddy T."/>
            <person name="Daum C."/>
            <person name="Shapiro N."/>
            <person name="Ivanova N."/>
            <person name="Kyrpides N."/>
            <person name="Woyke T."/>
        </authorList>
    </citation>
    <scope>NUCLEOTIDE SEQUENCE [LARGE SCALE GENOMIC DNA]</scope>
    <source>
        <strain evidence="5 6">DSM 26524</strain>
    </source>
</reference>
<dbReference type="PANTHER" id="PTHR43649:SF29">
    <property type="entry name" value="OSMOPROTECTIVE COMPOUNDS-BINDING PROTEIN GGTB"/>
    <property type="match status" value="1"/>
</dbReference>
<keyword evidence="6" id="KW-1185">Reference proteome</keyword>
<dbReference type="InterPro" id="IPR006059">
    <property type="entry name" value="SBP"/>
</dbReference>
<proteinExistence type="inferred from homology"/>
<dbReference type="EMBL" id="QGGY01000006">
    <property type="protein sequence ID" value="PWJ75602.1"/>
    <property type="molecule type" value="Genomic_DNA"/>
</dbReference>
<organism evidence="5 6">
    <name type="scientific">Murimonas intestini</name>
    <dbReference type="NCBI Taxonomy" id="1337051"/>
    <lineage>
        <taxon>Bacteria</taxon>
        <taxon>Bacillati</taxon>
        <taxon>Bacillota</taxon>
        <taxon>Clostridia</taxon>
        <taxon>Lachnospirales</taxon>
        <taxon>Lachnospiraceae</taxon>
        <taxon>Murimonas</taxon>
    </lineage>
</organism>
<keyword evidence="2" id="KW-0813">Transport</keyword>
<evidence type="ECO:0000256" key="1">
    <source>
        <dbReference type="ARBA" id="ARBA00008520"/>
    </source>
</evidence>
<dbReference type="Proteomes" id="UP000245412">
    <property type="component" value="Unassembled WGS sequence"/>
</dbReference>
<keyword evidence="3 4" id="KW-0732">Signal</keyword>
<evidence type="ECO:0000256" key="2">
    <source>
        <dbReference type="ARBA" id="ARBA00022448"/>
    </source>
</evidence>
<dbReference type="RefSeq" id="WP_109626534.1">
    <property type="nucleotide sequence ID" value="NZ_JANKBI010000004.1"/>
</dbReference>
<accession>A0AB73T4H4</accession>
<name>A0AB73T4H4_9FIRM</name>
<sequence length="411" mass="45882">MSKKTTAVLLALSTVSCTTMSAGITSLAADEPVTISFVQAQPEYQEAAGQLIQAYMDEHPNVTIELVTDSTNLKTNLQAGNIPEIFYTEGYNVMKAYTDYITDLSDQPWVESISDEALECVTLDGKVVGMPFTMAGEGIVYNKTMFQENGWEIPTTFSELESLCQQIQDAGITPFANEFGDAWLLGQLMSAGGYAYIPDTQDFTDKLYAGEATFSDNEQMQRTFDVIDLMLKYGLPDSLSYGWNETCAAFATGECAMAFEGDWIWDTVNPIDPELDCGIFALPITENPEDTKMIVDANMCWHVGKGSPHPEAAIDFINWVTTSDTAKEILLTGYKIVPCFKGWTYEGNNKLSESTMAYMESGMTYKWWWQKWPDSFRENAGKEYQKYVSGDSSREEVLSAIDQLWTEMTAE</sequence>